<comment type="similarity">
    <text evidence="3">Belongs to the acetyltransferase family. RimJ subfamily.</text>
</comment>
<gene>
    <name evidence="5" type="ORF">KHM83_10835</name>
</gene>
<keyword evidence="1 5" id="KW-0808">Transferase</keyword>
<dbReference type="Pfam" id="PF13302">
    <property type="entry name" value="Acetyltransf_3"/>
    <property type="match status" value="1"/>
</dbReference>
<dbReference type="InterPro" id="IPR051531">
    <property type="entry name" value="N-acetyltransferase"/>
</dbReference>
<keyword evidence="2 5" id="KW-0012">Acyltransferase</keyword>
<evidence type="ECO:0000313" key="5">
    <source>
        <dbReference type="EMBL" id="MBS7527175.1"/>
    </source>
</evidence>
<dbReference type="InterPro" id="IPR000182">
    <property type="entry name" value="GNAT_dom"/>
</dbReference>
<feature type="domain" description="N-acetyltransferase" evidence="4">
    <location>
        <begin position="12"/>
        <end position="182"/>
    </location>
</feature>
<evidence type="ECO:0000256" key="3">
    <source>
        <dbReference type="ARBA" id="ARBA00038502"/>
    </source>
</evidence>
<dbReference type="Gene3D" id="3.40.630.30">
    <property type="match status" value="1"/>
</dbReference>
<comment type="caution">
    <text evidence="5">The sequence shown here is derived from an EMBL/GenBank/DDBJ whole genome shotgun (WGS) entry which is preliminary data.</text>
</comment>
<proteinExistence type="inferred from homology"/>
<name>A0ABS5PPR5_9FIRM</name>
<evidence type="ECO:0000256" key="1">
    <source>
        <dbReference type="ARBA" id="ARBA00022679"/>
    </source>
</evidence>
<dbReference type="EC" id="2.3.1.-" evidence="5"/>
<keyword evidence="6" id="KW-1185">Reference proteome</keyword>
<dbReference type="SUPFAM" id="SSF55729">
    <property type="entry name" value="Acyl-CoA N-acyltransferases (Nat)"/>
    <property type="match status" value="1"/>
</dbReference>
<organism evidence="5 6">
    <name type="scientific">Fusibacter paucivorans</name>
    <dbReference type="NCBI Taxonomy" id="76009"/>
    <lineage>
        <taxon>Bacteria</taxon>
        <taxon>Bacillati</taxon>
        <taxon>Bacillota</taxon>
        <taxon>Clostridia</taxon>
        <taxon>Eubacteriales</taxon>
        <taxon>Eubacteriales Family XII. Incertae Sedis</taxon>
        <taxon>Fusibacter</taxon>
    </lineage>
</organism>
<evidence type="ECO:0000259" key="4">
    <source>
        <dbReference type="PROSITE" id="PS51186"/>
    </source>
</evidence>
<dbReference type="PANTHER" id="PTHR43792">
    <property type="entry name" value="GNAT FAMILY, PUTATIVE (AFU_ORTHOLOGUE AFUA_3G00765)-RELATED-RELATED"/>
    <property type="match status" value="1"/>
</dbReference>
<reference evidence="5 6" key="1">
    <citation type="submission" date="2021-05" db="EMBL/GenBank/DDBJ databases">
        <title>Fusibacter ferrireducens sp. nov., an anaerobic, sulfur- and Fe-reducing bacterium isolated from the mangrove sediment.</title>
        <authorList>
            <person name="Qiu D."/>
        </authorList>
    </citation>
    <scope>NUCLEOTIDE SEQUENCE [LARGE SCALE GENOMIC DNA]</scope>
    <source>
        <strain evidence="5 6">DSM 12116</strain>
    </source>
</reference>
<evidence type="ECO:0000256" key="2">
    <source>
        <dbReference type="ARBA" id="ARBA00023315"/>
    </source>
</evidence>
<dbReference type="PROSITE" id="PS51186">
    <property type="entry name" value="GNAT"/>
    <property type="match status" value="1"/>
</dbReference>
<dbReference type="InterPro" id="IPR016181">
    <property type="entry name" value="Acyl_CoA_acyltransferase"/>
</dbReference>
<dbReference type="EMBL" id="JAHBCL010000017">
    <property type="protein sequence ID" value="MBS7527175.1"/>
    <property type="molecule type" value="Genomic_DNA"/>
</dbReference>
<dbReference type="GO" id="GO:0016746">
    <property type="term" value="F:acyltransferase activity"/>
    <property type="evidence" value="ECO:0007669"/>
    <property type="project" value="UniProtKB-KW"/>
</dbReference>
<accession>A0ABS5PPR5</accession>
<dbReference type="PANTHER" id="PTHR43792:SF8">
    <property type="entry name" value="[RIBOSOMAL PROTEIN US5]-ALANINE N-ACETYLTRANSFERASE"/>
    <property type="match status" value="1"/>
</dbReference>
<dbReference type="Proteomes" id="UP000746471">
    <property type="component" value="Unassembled WGS sequence"/>
</dbReference>
<sequence>MKKVFNTERLILKVLEPREAALVAAYYKRNKTFLEPWEHKKAPGFFDVENHRLTLKLEEEGFLRGDMVRFWIFVKHSDHELPIGSISLTNIIRGVFKSCFLGYKLDYEYEGRGYMTEAIQKVVEVAFKELKLHRIEANIMPRNHKSMRTVEKNGFVNEGLARKYLKINGIWEDHYHMVILNEALE</sequence>
<protein>
    <submittedName>
        <fullName evidence="5">GNAT family N-acetyltransferase</fullName>
        <ecNumber evidence="5">2.3.1.-</ecNumber>
    </submittedName>
</protein>
<evidence type="ECO:0000313" key="6">
    <source>
        <dbReference type="Proteomes" id="UP000746471"/>
    </source>
</evidence>